<sequence length="221" mass="25422">MINIVKPKKLKIDWLGNCPKCERSIVTVSTVKGSLEKLFDGDKVECWCGQTGEIDTGDNNAWVEWNVVVLSNKDNHDAYYREKYPDYWNRLPACNHQAWTHYEVSLNSWLVALHRNQEKLEGCVVVPKDQTEDWYLDPDEHMWWEADGIDGTLCDLNIGEVAAIEHKEYLITASDTLYAAIVWDDENEDTGTWEFFKTEEEAEKAATHCKSMVEAARSGNE</sequence>
<protein>
    <submittedName>
        <fullName evidence="1">Uncharacterized protein</fullName>
    </submittedName>
</protein>
<dbReference type="RefSeq" id="WP_005190200.1">
    <property type="nucleotide sequence ID" value="NZ_KB850050.1"/>
</dbReference>
<gene>
    <name evidence="1" type="ORF">F904_02739</name>
</gene>
<name>N9MPU7_9GAMM</name>
<reference evidence="1 2" key="1">
    <citation type="submission" date="2013-02" db="EMBL/GenBank/DDBJ databases">
        <title>The Genome Sequence of Acinetobacter sp. ANC 4105.</title>
        <authorList>
            <consortium name="The Broad Institute Genome Sequencing Platform"/>
            <consortium name="The Broad Institute Genome Sequencing Center for Infectious Disease"/>
            <person name="Cerqueira G."/>
            <person name="Feldgarden M."/>
            <person name="Courvalin P."/>
            <person name="Perichon B."/>
            <person name="Grillot-Courvalin C."/>
            <person name="Clermont D."/>
            <person name="Rocha E."/>
            <person name="Yoon E.-J."/>
            <person name="Nemec A."/>
            <person name="Walker B."/>
            <person name="Young S.K."/>
            <person name="Zeng Q."/>
            <person name="Gargeya S."/>
            <person name="Fitzgerald M."/>
            <person name="Haas B."/>
            <person name="Abouelleil A."/>
            <person name="Alvarado L."/>
            <person name="Arachchi H.M."/>
            <person name="Berlin A.M."/>
            <person name="Chapman S.B."/>
            <person name="Dewar J."/>
            <person name="Goldberg J."/>
            <person name="Griggs A."/>
            <person name="Gujja S."/>
            <person name="Hansen M."/>
            <person name="Howarth C."/>
            <person name="Imamovic A."/>
            <person name="Larimer J."/>
            <person name="McCowan C."/>
            <person name="Murphy C."/>
            <person name="Neiman D."/>
            <person name="Pearson M."/>
            <person name="Priest M."/>
            <person name="Roberts A."/>
            <person name="Saif S."/>
            <person name="Shea T."/>
            <person name="Sisk P."/>
            <person name="Sykes S."/>
            <person name="Wortman J."/>
            <person name="Nusbaum C."/>
            <person name="Birren B."/>
        </authorList>
    </citation>
    <scope>NUCLEOTIDE SEQUENCE [LARGE SCALE GENOMIC DNA]</scope>
    <source>
        <strain evidence="1 2">ANC 4105</strain>
    </source>
</reference>
<organism evidence="1 2">
    <name type="scientific">Acinetobacter dispersus</name>
    <dbReference type="NCBI Taxonomy" id="70348"/>
    <lineage>
        <taxon>Bacteria</taxon>
        <taxon>Pseudomonadati</taxon>
        <taxon>Pseudomonadota</taxon>
        <taxon>Gammaproteobacteria</taxon>
        <taxon>Moraxellales</taxon>
        <taxon>Moraxellaceae</taxon>
        <taxon>Acinetobacter</taxon>
    </lineage>
</organism>
<dbReference type="Proteomes" id="UP000013261">
    <property type="component" value="Unassembled WGS sequence"/>
</dbReference>
<dbReference type="eggNOG" id="ENOG503033Y">
    <property type="taxonomic scope" value="Bacteria"/>
</dbReference>
<dbReference type="OrthoDB" id="6694953at2"/>
<dbReference type="PATRIC" id="fig|1217703.3.peg.2659"/>
<comment type="caution">
    <text evidence="1">The sequence shown here is derived from an EMBL/GenBank/DDBJ whole genome shotgun (WGS) entry which is preliminary data.</text>
</comment>
<keyword evidence="2" id="KW-1185">Reference proteome</keyword>
<evidence type="ECO:0000313" key="1">
    <source>
        <dbReference type="EMBL" id="ENW92796.1"/>
    </source>
</evidence>
<proteinExistence type="predicted"/>
<dbReference type="HOGENOM" id="CLU_1248400_0_0_6"/>
<dbReference type="EMBL" id="APRL01000013">
    <property type="protein sequence ID" value="ENW92796.1"/>
    <property type="molecule type" value="Genomic_DNA"/>
</dbReference>
<evidence type="ECO:0000313" key="2">
    <source>
        <dbReference type="Proteomes" id="UP000013261"/>
    </source>
</evidence>
<dbReference type="AlphaFoldDB" id="N9MPU7"/>
<accession>N9MPU7</accession>